<evidence type="ECO:0000313" key="1">
    <source>
        <dbReference type="EMBL" id="BBC29863.1"/>
    </source>
</evidence>
<dbReference type="EMBL" id="AP018448">
    <property type="protein sequence ID" value="BBC29863.1"/>
    <property type="molecule type" value="Genomic_DNA"/>
</dbReference>
<dbReference type="Proteomes" id="UP001321542">
    <property type="component" value="Chromosome"/>
</dbReference>
<dbReference type="Gene3D" id="3.20.19.10">
    <property type="entry name" value="Aconitase, domain 4"/>
    <property type="match status" value="1"/>
</dbReference>
<sequence length="94" mass="10347">MAGPNLPHQRLLPLEFAEGDDASSHSFSSGQELSFEGLDSLDVGTNHVTLRLRGAEGRYASAELRLRIFSRQELAYLRHGGILPYVVRRALASP</sequence>
<name>A0ABM7F2M4_9ACTN</name>
<organism evidence="1 2">
    <name type="scientific">Streptomyces graminofaciens</name>
    <dbReference type="NCBI Taxonomy" id="68212"/>
    <lineage>
        <taxon>Bacteria</taxon>
        <taxon>Bacillati</taxon>
        <taxon>Actinomycetota</taxon>
        <taxon>Actinomycetes</taxon>
        <taxon>Kitasatosporales</taxon>
        <taxon>Streptomycetaceae</taxon>
        <taxon>Streptomyces</taxon>
    </lineage>
</organism>
<reference evidence="1 2" key="1">
    <citation type="journal article" date="2010" name="ChemBioChem">
        <title>Cloning and characterization of the biosynthetic gene cluster of 16-membered macrolide antibiotic FD-891: involvement of a dual functional cytochrome P450 monooxygenase catalyzing epoxidation and hydroxylation.</title>
        <authorList>
            <person name="Kudo F."/>
            <person name="Motegi A."/>
            <person name="Mizoue K."/>
            <person name="Eguchi T."/>
        </authorList>
    </citation>
    <scope>NUCLEOTIDE SEQUENCE [LARGE SCALE GENOMIC DNA]</scope>
    <source>
        <strain evidence="1 2">A-8890</strain>
    </source>
</reference>
<dbReference type="SUPFAM" id="SSF52016">
    <property type="entry name" value="LeuD/IlvD-like"/>
    <property type="match status" value="1"/>
</dbReference>
<evidence type="ECO:0000313" key="2">
    <source>
        <dbReference type="Proteomes" id="UP001321542"/>
    </source>
</evidence>
<accession>A0ABM7F2M4</accession>
<dbReference type="InterPro" id="IPR015928">
    <property type="entry name" value="Aconitase/3IPM_dehydase_swvl"/>
</dbReference>
<gene>
    <name evidence="1" type="ORF">SGFS_011570</name>
</gene>
<dbReference type="RefSeq" id="WP_286260452.1">
    <property type="nucleotide sequence ID" value="NZ_AP018448.1"/>
</dbReference>
<keyword evidence="2" id="KW-1185">Reference proteome</keyword>
<reference evidence="1 2" key="2">
    <citation type="journal article" date="2023" name="ChemBioChem">
        <title>Acyltransferase Domain Exchange between Two Independent Type I Polyketide Synthases in the Same Producer Strain of Macrolide Antibiotics.</title>
        <authorList>
            <person name="Kudo F."/>
            <person name="Kishikawa K."/>
            <person name="Tsuboi K."/>
            <person name="Kido T."/>
            <person name="Usui T."/>
            <person name="Hashimoto J."/>
            <person name="Shin-Ya K."/>
            <person name="Miyanaga A."/>
            <person name="Eguchi T."/>
        </authorList>
    </citation>
    <scope>NUCLEOTIDE SEQUENCE [LARGE SCALE GENOMIC DNA]</scope>
    <source>
        <strain evidence="1 2">A-8890</strain>
    </source>
</reference>
<proteinExistence type="predicted"/>
<protein>
    <submittedName>
        <fullName evidence="1">Uncharacterized protein</fullName>
    </submittedName>
</protein>